<comment type="similarity">
    <text evidence="1">Belongs to the bacterial solute-binding protein ModA family.</text>
</comment>
<dbReference type="SUPFAM" id="SSF53850">
    <property type="entry name" value="Periplasmic binding protein-like II"/>
    <property type="match status" value="1"/>
</dbReference>
<protein>
    <submittedName>
        <fullName evidence="4">Molybdate ABC transporter substrate-binding protein</fullName>
    </submittedName>
</protein>
<evidence type="ECO:0000256" key="1">
    <source>
        <dbReference type="ARBA" id="ARBA00009175"/>
    </source>
</evidence>
<dbReference type="Gene3D" id="3.40.190.10">
    <property type="entry name" value="Periplasmic binding protein-like II"/>
    <property type="match status" value="2"/>
</dbReference>
<evidence type="ECO:0000313" key="4">
    <source>
        <dbReference type="EMBL" id="WOK04533.1"/>
    </source>
</evidence>
<evidence type="ECO:0000256" key="3">
    <source>
        <dbReference type="ARBA" id="ARBA00022729"/>
    </source>
</evidence>
<keyword evidence="3" id="KW-0732">Signal</keyword>
<reference evidence="4 5" key="1">
    <citation type="journal article" date="2023" name="Microbiol. Resour. Announc.">
        <title>Complete Genome Sequence of Imperialibacter roseus strain P4T.</title>
        <authorList>
            <person name="Tizabi D.R."/>
            <person name="Bachvaroff T."/>
            <person name="Hill R.T."/>
        </authorList>
    </citation>
    <scope>NUCLEOTIDE SEQUENCE [LARGE SCALE GENOMIC DNA]</scope>
    <source>
        <strain evidence="4 5">P4T</strain>
    </source>
</reference>
<dbReference type="InterPro" id="IPR005950">
    <property type="entry name" value="ModA"/>
</dbReference>
<proteinExistence type="inferred from homology"/>
<organism evidence="4 5">
    <name type="scientific">Imperialibacter roseus</name>
    <dbReference type="NCBI Taxonomy" id="1324217"/>
    <lineage>
        <taxon>Bacteria</taxon>
        <taxon>Pseudomonadati</taxon>
        <taxon>Bacteroidota</taxon>
        <taxon>Cytophagia</taxon>
        <taxon>Cytophagales</taxon>
        <taxon>Flammeovirgaceae</taxon>
        <taxon>Imperialibacter</taxon>
    </lineage>
</organism>
<dbReference type="NCBIfam" id="TIGR01256">
    <property type="entry name" value="modA"/>
    <property type="match status" value="1"/>
</dbReference>
<name>A0ABZ0IHM7_9BACT</name>
<evidence type="ECO:0000256" key="2">
    <source>
        <dbReference type="ARBA" id="ARBA00022723"/>
    </source>
</evidence>
<gene>
    <name evidence="4" type="primary">modA</name>
    <name evidence="4" type="ORF">RT717_15740</name>
</gene>
<keyword evidence="2" id="KW-0479">Metal-binding</keyword>
<dbReference type="EMBL" id="CP136051">
    <property type="protein sequence ID" value="WOK04533.1"/>
    <property type="molecule type" value="Genomic_DNA"/>
</dbReference>
<dbReference type="Proteomes" id="UP001302349">
    <property type="component" value="Chromosome"/>
</dbReference>
<dbReference type="PANTHER" id="PTHR30632:SF14">
    <property type="entry name" value="TUNGSTATE_MOLYBDATE_CHROMATE-BINDING PROTEIN MODA"/>
    <property type="match status" value="1"/>
</dbReference>
<sequence length="256" mass="28293">MVNRDIATRIHITIFLMLLCCSMMAQSIKVAVASNLLLPMQAIEKKFESKYPYEVELIPGASGTLTSQIINGAPYEIFVSADDKYIDEVIDKDKAHGGPQIICFGTVYLWVKSGIAGDDPAAILKQEKVKSIGLAHPDLAPYGKLSRDWLEVKQLGVLVHDKIVYGTSIGQVNQYIAAGSVDAAFTSNSLKFSQKKGEGKFIKIEEIWMDPIPQTMLILKTDGPGLFVATLFKDFLLGKESRRIFQDFGYELPVAE</sequence>
<dbReference type="Pfam" id="PF13531">
    <property type="entry name" value="SBP_bac_11"/>
    <property type="match status" value="1"/>
</dbReference>
<dbReference type="InterPro" id="IPR050682">
    <property type="entry name" value="ModA/WtpA"/>
</dbReference>
<dbReference type="RefSeq" id="WP_151999195.1">
    <property type="nucleotide sequence ID" value="NZ_CP136051.1"/>
</dbReference>
<dbReference type="PANTHER" id="PTHR30632">
    <property type="entry name" value="MOLYBDATE-BINDING PERIPLASMIC PROTEIN"/>
    <property type="match status" value="1"/>
</dbReference>
<evidence type="ECO:0000313" key="5">
    <source>
        <dbReference type="Proteomes" id="UP001302349"/>
    </source>
</evidence>
<keyword evidence="5" id="KW-1185">Reference proteome</keyword>
<accession>A0ABZ0IHM7</accession>
<dbReference type="PIRSF" id="PIRSF004846">
    <property type="entry name" value="ModA"/>
    <property type="match status" value="1"/>
</dbReference>